<dbReference type="Proteomes" id="UP000663873">
    <property type="component" value="Unassembled WGS sequence"/>
</dbReference>
<dbReference type="PROSITE" id="PS50181">
    <property type="entry name" value="FBOX"/>
    <property type="match status" value="1"/>
</dbReference>
<dbReference type="OrthoDB" id="10055466at2759"/>
<dbReference type="Proteomes" id="UP000663825">
    <property type="component" value="Unassembled WGS sequence"/>
</dbReference>
<dbReference type="CDD" id="cd09917">
    <property type="entry name" value="F-box_SF"/>
    <property type="match status" value="1"/>
</dbReference>
<evidence type="ECO:0000313" key="7">
    <source>
        <dbReference type="Proteomes" id="UP000663873"/>
    </source>
</evidence>
<evidence type="ECO:0000313" key="6">
    <source>
        <dbReference type="Proteomes" id="UP000663869"/>
    </source>
</evidence>
<dbReference type="InterPro" id="IPR001810">
    <property type="entry name" value="F-box_dom"/>
</dbReference>
<evidence type="ECO:0000259" key="1">
    <source>
        <dbReference type="PROSITE" id="PS50181"/>
    </source>
</evidence>
<comment type="caution">
    <text evidence="3">The sequence shown here is derived from an EMBL/GenBank/DDBJ whole genome shotgun (WGS) entry which is preliminary data.</text>
</comment>
<accession>A0A818DW40</accession>
<dbReference type="EMBL" id="CAJOBQ010003125">
    <property type="protein sequence ID" value="CAF4594716.1"/>
    <property type="molecule type" value="Genomic_DNA"/>
</dbReference>
<evidence type="ECO:0000313" key="3">
    <source>
        <dbReference type="EMBL" id="CAF3454016.1"/>
    </source>
</evidence>
<dbReference type="InterPro" id="IPR036047">
    <property type="entry name" value="F-box-like_dom_sf"/>
</dbReference>
<protein>
    <recommendedName>
        <fullName evidence="1">F-box domain-containing protein</fullName>
    </recommendedName>
</protein>
<evidence type="ECO:0000313" key="2">
    <source>
        <dbReference type="EMBL" id="CAF3287579.1"/>
    </source>
</evidence>
<evidence type="ECO:0000313" key="5">
    <source>
        <dbReference type="EMBL" id="CAF4594716.1"/>
    </source>
</evidence>
<name>A0A818DW40_9BILA</name>
<dbReference type="Proteomes" id="UP000663862">
    <property type="component" value="Unassembled WGS sequence"/>
</dbReference>
<reference evidence="3" key="1">
    <citation type="submission" date="2021-02" db="EMBL/GenBank/DDBJ databases">
        <authorList>
            <person name="Nowell W R."/>
        </authorList>
    </citation>
    <scope>NUCLEOTIDE SEQUENCE</scope>
</reference>
<dbReference type="EMBL" id="CAJOBP010008050">
    <property type="protein sequence ID" value="CAF4526776.1"/>
    <property type="molecule type" value="Genomic_DNA"/>
</dbReference>
<dbReference type="EMBL" id="CAJNXB010002912">
    <property type="protein sequence ID" value="CAF3287579.1"/>
    <property type="molecule type" value="Genomic_DNA"/>
</dbReference>
<dbReference type="SUPFAM" id="SSF81383">
    <property type="entry name" value="F-box domain"/>
    <property type="match status" value="1"/>
</dbReference>
<dbReference type="InterPro" id="IPR032675">
    <property type="entry name" value="LRR_dom_sf"/>
</dbReference>
<keyword evidence="7" id="KW-1185">Reference proteome</keyword>
<sequence>MSLVTLPAEIVYRILDHLDIYSTWILFSRVCKRLHTITNTYDRYELDLSSIPQDNIKLIANIIRPENVIKLILSNKSFETKIFDFFLSLFDNRAFCRLRSLMLNQVKCNDLDHVLQAFASCPLSSLSVDIWDTWRNNKVAAFVNSTVVQFKLRKLIVKNFNHLAKNISWPNICNLTYLSFGSCDYSEYQTVLGDLRYLKTLVIRDCIIQDRNQMIFTSYPQLLSLTISDCNLSMNDIEFLLAQTPSLSHLKLCSHPEKFDSAYNGFSWEQFIKVNISSLAEF</sequence>
<dbReference type="Proteomes" id="UP000663869">
    <property type="component" value="Unassembled WGS sequence"/>
</dbReference>
<dbReference type="EMBL" id="CAJNYU010001633">
    <property type="protein sequence ID" value="CAF3454016.1"/>
    <property type="molecule type" value="Genomic_DNA"/>
</dbReference>
<proteinExistence type="predicted"/>
<organism evidence="3 6">
    <name type="scientific">Rotaria socialis</name>
    <dbReference type="NCBI Taxonomy" id="392032"/>
    <lineage>
        <taxon>Eukaryota</taxon>
        <taxon>Metazoa</taxon>
        <taxon>Spiralia</taxon>
        <taxon>Gnathifera</taxon>
        <taxon>Rotifera</taxon>
        <taxon>Eurotatoria</taxon>
        <taxon>Bdelloidea</taxon>
        <taxon>Philodinida</taxon>
        <taxon>Philodinidae</taxon>
        <taxon>Rotaria</taxon>
    </lineage>
</organism>
<feature type="domain" description="F-box" evidence="1">
    <location>
        <begin position="1"/>
        <end position="48"/>
    </location>
</feature>
<gene>
    <name evidence="3" type="ORF">FME351_LOCUS13597</name>
    <name evidence="2" type="ORF">TIS948_LOCUS17301</name>
    <name evidence="5" type="ORF">TSG867_LOCUS27438</name>
    <name evidence="4" type="ORF">UJA718_LOCUS27945</name>
</gene>
<evidence type="ECO:0000313" key="4">
    <source>
        <dbReference type="EMBL" id="CAF4526776.1"/>
    </source>
</evidence>
<dbReference type="Gene3D" id="3.80.10.10">
    <property type="entry name" value="Ribonuclease Inhibitor"/>
    <property type="match status" value="1"/>
</dbReference>
<dbReference type="SUPFAM" id="SSF52047">
    <property type="entry name" value="RNI-like"/>
    <property type="match status" value="1"/>
</dbReference>
<dbReference type="Pfam" id="PF00646">
    <property type="entry name" value="F-box"/>
    <property type="match status" value="1"/>
</dbReference>
<dbReference type="AlphaFoldDB" id="A0A818DW40"/>